<sequence>MLKALIVTACVVVIAVGAYFAWGEFIRIDSERQAAEARTRVWNGLARDLDVDAASPEAMRTACTKSAATAQAGQLSPEAQTTADRIVNACQGLGLLS</sequence>
<dbReference type="RefSeq" id="WP_046133799.1">
    <property type="nucleotide sequence ID" value="NZ_FQVC01000003.1"/>
</dbReference>
<dbReference type="AlphaFoldDB" id="A0A0F5LVS0"/>
<dbReference type="PATRIC" id="fig|1121477.3.peg.1581"/>
<comment type="caution">
    <text evidence="1">The sequence shown here is derived from an EMBL/GenBank/DDBJ whole genome shotgun (WGS) entry which is preliminary data.</text>
</comment>
<keyword evidence="2" id="KW-1185">Reference proteome</keyword>
<dbReference type="EMBL" id="LAJF01000036">
    <property type="protein sequence ID" value="KKB86470.1"/>
    <property type="molecule type" value="Genomic_DNA"/>
</dbReference>
<organism evidence="1 2">
    <name type="scientific">Devosia limi DSM 17137</name>
    <dbReference type="NCBI Taxonomy" id="1121477"/>
    <lineage>
        <taxon>Bacteria</taxon>
        <taxon>Pseudomonadati</taxon>
        <taxon>Pseudomonadota</taxon>
        <taxon>Alphaproteobacteria</taxon>
        <taxon>Hyphomicrobiales</taxon>
        <taxon>Devosiaceae</taxon>
        <taxon>Devosia</taxon>
    </lineage>
</organism>
<proteinExistence type="predicted"/>
<evidence type="ECO:0000313" key="1">
    <source>
        <dbReference type="EMBL" id="KKB86470.1"/>
    </source>
</evidence>
<evidence type="ECO:0000313" key="2">
    <source>
        <dbReference type="Proteomes" id="UP000033608"/>
    </source>
</evidence>
<name>A0A0F5LVS0_9HYPH</name>
<gene>
    <name evidence="1" type="ORF">VW29_02635</name>
</gene>
<accession>A0A0F5LVS0</accession>
<dbReference type="Proteomes" id="UP000033608">
    <property type="component" value="Unassembled WGS sequence"/>
</dbReference>
<protein>
    <submittedName>
        <fullName evidence="1">Uncharacterized protein</fullName>
    </submittedName>
</protein>
<reference evidence="1 2" key="1">
    <citation type="submission" date="2015-03" db="EMBL/GenBank/DDBJ databases">
        <authorList>
            <person name="Hassan Y.I."/>
            <person name="Lepp D."/>
            <person name="Zhou T."/>
        </authorList>
    </citation>
    <scope>NUCLEOTIDE SEQUENCE [LARGE SCALE GENOMIC DNA]</scope>
    <source>
        <strain evidence="1 2">DSM 17137</strain>
    </source>
</reference>